<keyword evidence="2" id="KW-0808">Transferase</keyword>
<dbReference type="EMBL" id="JACHHT010000002">
    <property type="protein sequence ID" value="MBB6522296.1"/>
    <property type="molecule type" value="Genomic_DNA"/>
</dbReference>
<dbReference type="PANTHER" id="PTHR30492">
    <property type="entry name" value="METHYLGLYOXAL SYNTHASE"/>
    <property type="match status" value="1"/>
</dbReference>
<dbReference type="Pfam" id="PF00781">
    <property type="entry name" value="DAGK_cat"/>
    <property type="match status" value="1"/>
</dbReference>
<organism evidence="2 3">
    <name type="scientific">Pseudoteredinibacter isoporae</name>
    <dbReference type="NCBI Taxonomy" id="570281"/>
    <lineage>
        <taxon>Bacteria</taxon>
        <taxon>Pseudomonadati</taxon>
        <taxon>Pseudomonadota</taxon>
        <taxon>Gammaproteobacteria</taxon>
        <taxon>Cellvibrionales</taxon>
        <taxon>Cellvibrionaceae</taxon>
        <taxon>Pseudoteredinibacter</taxon>
    </lineage>
</organism>
<dbReference type="Gene3D" id="3.40.50.10330">
    <property type="entry name" value="Probable inorganic polyphosphate/atp-NAD kinase, domain 1"/>
    <property type="match status" value="1"/>
</dbReference>
<sequence>MDREGYPWQRYDTQAGGDATRFLADEEWYADLIIVAGGDGTINEVAAGLYAAGQLEVPVLALSTGTANVLARELRINGLASTTKIDKIMQLIAERPTRRIHLPLINGKVMLLMAGVGFDAWVVHSLDSDLKKRMGKLAYVVSMLKQLPKASRRLYRLISDGQSQTVNAAIISNGRFYAGSYTLCPKGLLENQELIITTISGNTLQFILALCAMPLGLVHKCPGVEQFSAQEVAIDSVDGSDEPVQLDGDDFGLLPCTISCSKHSMLFLHR</sequence>
<keyword evidence="3" id="KW-1185">Reference proteome</keyword>
<dbReference type="SUPFAM" id="SSF111331">
    <property type="entry name" value="NAD kinase/diacylglycerol kinase-like"/>
    <property type="match status" value="1"/>
</dbReference>
<reference evidence="2 3" key="1">
    <citation type="submission" date="2020-08" db="EMBL/GenBank/DDBJ databases">
        <title>Genomic Encyclopedia of Type Strains, Phase IV (KMG-IV): sequencing the most valuable type-strain genomes for metagenomic binning, comparative biology and taxonomic classification.</title>
        <authorList>
            <person name="Goeker M."/>
        </authorList>
    </citation>
    <scope>NUCLEOTIDE SEQUENCE [LARGE SCALE GENOMIC DNA]</scope>
    <source>
        <strain evidence="2 3">DSM 22368</strain>
    </source>
</reference>
<evidence type="ECO:0000259" key="1">
    <source>
        <dbReference type="PROSITE" id="PS50146"/>
    </source>
</evidence>
<dbReference type="InParanoid" id="A0A7X0JVS2"/>
<dbReference type="Pfam" id="PF19279">
    <property type="entry name" value="YegS_C"/>
    <property type="match status" value="1"/>
</dbReference>
<dbReference type="GO" id="GO:0008929">
    <property type="term" value="F:methylglyoxal synthase activity"/>
    <property type="evidence" value="ECO:0007669"/>
    <property type="project" value="InterPro"/>
</dbReference>
<name>A0A7X0JVS2_9GAMM</name>
<comment type="caution">
    <text evidence="2">The sequence shown here is derived from an EMBL/GenBank/DDBJ whole genome shotgun (WGS) entry which is preliminary data.</text>
</comment>
<dbReference type="PANTHER" id="PTHR30492:SF0">
    <property type="entry name" value="METHYLGLYOXAL SYNTHASE"/>
    <property type="match status" value="1"/>
</dbReference>
<dbReference type="InterPro" id="IPR001206">
    <property type="entry name" value="Diacylglycerol_kinase_cat_dom"/>
</dbReference>
<dbReference type="GO" id="GO:0005829">
    <property type="term" value="C:cytosol"/>
    <property type="evidence" value="ECO:0007669"/>
    <property type="project" value="TreeGrafter"/>
</dbReference>
<dbReference type="Gene3D" id="2.60.200.40">
    <property type="match status" value="1"/>
</dbReference>
<dbReference type="FunCoup" id="A0A7X0JVS2">
    <property type="interactions" value="424"/>
</dbReference>
<dbReference type="InterPro" id="IPR017438">
    <property type="entry name" value="ATP-NAD_kinase_N"/>
</dbReference>
<dbReference type="GO" id="GO:0019242">
    <property type="term" value="P:methylglyoxal biosynthetic process"/>
    <property type="evidence" value="ECO:0007669"/>
    <property type="project" value="InterPro"/>
</dbReference>
<gene>
    <name evidence="2" type="ORF">HNR48_002581</name>
</gene>
<dbReference type="GO" id="GO:0016301">
    <property type="term" value="F:kinase activity"/>
    <property type="evidence" value="ECO:0007669"/>
    <property type="project" value="UniProtKB-KW"/>
</dbReference>
<dbReference type="AlphaFoldDB" id="A0A7X0JVS2"/>
<dbReference type="InterPro" id="IPR045540">
    <property type="entry name" value="YegS/DAGK_C"/>
</dbReference>
<accession>A0A7X0JVS2</accession>
<dbReference type="InterPro" id="IPR016064">
    <property type="entry name" value="NAD/diacylglycerol_kinase_sf"/>
</dbReference>
<evidence type="ECO:0000313" key="3">
    <source>
        <dbReference type="Proteomes" id="UP000528457"/>
    </source>
</evidence>
<dbReference type="PROSITE" id="PS50146">
    <property type="entry name" value="DAGK"/>
    <property type="match status" value="1"/>
</dbReference>
<protein>
    <submittedName>
        <fullName evidence="2">Diacylglycerol kinase family enzyme</fullName>
    </submittedName>
</protein>
<keyword evidence="2" id="KW-0418">Kinase</keyword>
<dbReference type="Proteomes" id="UP000528457">
    <property type="component" value="Unassembled WGS sequence"/>
</dbReference>
<proteinExistence type="predicted"/>
<evidence type="ECO:0000313" key="2">
    <source>
        <dbReference type="EMBL" id="MBB6522296.1"/>
    </source>
</evidence>
<dbReference type="InterPro" id="IPR004363">
    <property type="entry name" value="Methylgl_synth"/>
</dbReference>
<feature type="domain" description="DAGKc" evidence="1">
    <location>
        <begin position="1"/>
        <end position="109"/>
    </location>
</feature>